<dbReference type="EMBL" id="QJVJ01000002">
    <property type="protein sequence ID" value="PYI56334.1"/>
    <property type="molecule type" value="Genomic_DNA"/>
</dbReference>
<dbReference type="AlphaFoldDB" id="A0A2V5KDN2"/>
<reference evidence="1 2" key="1">
    <citation type="submission" date="2018-05" db="EMBL/GenBank/DDBJ databases">
        <title>Paenibacillus flagellatus sp. nov., isolated from selenium mineral soil.</title>
        <authorList>
            <person name="Dai X."/>
        </authorList>
    </citation>
    <scope>NUCLEOTIDE SEQUENCE [LARGE SCALE GENOMIC DNA]</scope>
    <source>
        <strain evidence="1 2">DXL2</strain>
    </source>
</reference>
<protein>
    <submittedName>
        <fullName evidence="1">Uncharacterized protein</fullName>
    </submittedName>
</protein>
<evidence type="ECO:0000313" key="2">
    <source>
        <dbReference type="Proteomes" id="UP000247476"/>
    </source>
</evidence>
<keyword evidence="2" id="KW-1185">Reference proteome</keyword>
<evidence type="ECO:0000313" key="1">
    <source>
        <dbReference type="EMBL" id="PYI56334.1"/>
    </source>
</evidence>
<accession>A0A2V5KDN2</accession>
<proteinExistence type="predicted"/>
<comment type="caution">
    <text evidence="1">The sequence shown here is derived from an EMBL/GenBank/DDBJ whole genome shotgun (WGS) entry which is preliminary data.</text>
</comment>
<name>A0A2V5KDN2_9BACL</name>
<organism evidence="1 2">
    <name type="scientific">Paenibacillus flagellatus</name>
    <dbReference type="NCBI Taxonomy" id="2211139"/>
    <lineage>
        <taxon>Bacteria</taxon>
        <taxon>Bacillati</taxon>
        <taxon>Bacillota</taxon>
        <taxon>Bacilli</taxon>
        <taxon>Bacillales</taxon>
        <taxon>Paenibacillaceae</taxon>
        <taxon>Paenibacillus</taxon>
    </lineage>
</organism>
<gene>
    <name evidence="1" type="ORF">DLM86_04970</name>
</gene>
<sequence length="62" mass="6651">MRKKTGIAAGLLTVRLPGDELYDRSIVPSSRLGIKSGAAGILHPDCPISLTSFCKFNFTISE</sequence>
<dbReference type="Proteomes" id="UP000247476">
    <property type="component" value="Unassembled WGS sequence"/>
</dbReference>